<dbReference type="EMBL" id="MT630671">
    <property type="protein sequence ID" value="QNO41807.1"/>
    <property type="molecule type" value="Genomic_DNA"/>
</dbReference>
<keyword evidence="1" id="KW-0812">Transmembrane</keyword>
<name>A0A7G9Y1C3_9EURY</name>
<gene>
    <name evidence="3" type="ORF">APGODIHH_00019</name>
    <name evidence="2" type="ORF">EABBNKNM_00022</name>
</gene>
<feature type="transmembrane region" description="Helical" evidence="1">
    <location>
        <begin position="142"/>
        <end position="163"/>
    </location>
</feature>
<dbReference type="AlphaFoldDB" id="A0A7G9Y1C3"/>
<protein>
    <submittedName>
        <fullName evidence="2">Uncharacterized protein</fullName>
    </submittedName>
</protein>
<accession>A0A7G9Y1C3</accession>
<keyword evidence="1" id="KW-0472">Membrane</keyword>
<evidence type="ECO:0000313" key="3">
    <source>
        <dbReference type="EMBL" id="QNO42730.1"/>
    </source>
</evidence>
<dbReference type="InterPro" id="IPR013783">
    <property type="entry name" value="Ig-like_fold"/>
</dbReference>
<proteinExistence type="predicted"/>
<evidence type="ECO:0000313" key="2">
    <source>
        <dbReference type="EMBL" id="QNO41807.1"/>
    </source>
</evidence>
<dbReference type="EMBL" id="MT630759">
    <property type="protein sequence ID" value="QNO42730.1"/>
    <property type="molecule type" value="Genomic_DNA"/>
</dbReference>
<dbReference type="Gene3D" id="2.60.40.10">
    <property type="entry name" value="Immunoglobulins"/>
    <property type="match status" value="1"/>
</dbReference>
<reference evidence="2" key="1">
    <citation type="submission" date="2020-06" db="EMBL/GenBank/DDBJ databases">
        <title>Unique genomic features of the anaerobic methanotrophic archaea.</title>
        <authorList>
            <person name="Chadwick G.L."/>
            <person name="Skennerton C.T."/>
            <person name="Laso-Perez R."/>
            <person name="Leu A.O."/>
            <person name="Speth D.R."/>
            <person name="Yu H."/>
            <person name="Morgan-Lang C."/>
            <person name="Hatzenpichler R."/>
            <person name="Goudeau D."/>
            <person name="Malmstrom R."/>
            <person name="Brazelton W.J."/>
            <person name="Woyke T."/>
            <person name="Hallam S.J."/>
            <person name="Tyson G.W."/>
            <person name="Wegener G."/>
            <person name="Boetius A."/>
            <person name="Orphan V."/>
        </authorList>
    </citation>
    <scope>NUCLEOTIDE SEQUENCE</scope>
</reference>
<keyword evidence="1" id="KW-1133">Transmembrane helix</keyword>
<sequence length="167" mass="17602">MDKKVFMLAAIALLMIATHVQTASALGVGASPDRINYGVLETGDGSAKSLYVINTGSEVEKIVVKAETFEDITELSASEFALNPKESRLINVTMAIPSDFEVGDHSGSLLITGFPGASTGLGIGTAVRIPVEFSVEEKSPPLTAIGIAIIGCVCAMLILLIYVRRFK</sequence>
<organism evidence="2">
    <name type="scientific">Candidatus Methanogaster sp. ANME-2c ERB4</name>
    <dbReference type="NCBI Taxonomy" id="2759911"/>
    <lineage>
        <taxon>Archaea</taxon>
        <taxon>Methanobacteriati</taxon>
        <taxon>Methanobacteriota</taxon>
        <taxon>Stenosarchaea group</taxon>
        <taxon>Methanomicrobia</taxon>
        <taxon>Methanosarcinales</taxon>
        <taxon>ANME-2 cluster</taxon>
        <taxon>Candidatus Methanogasteraceae</taxon>
        <taxon>Candidatus Methanogaster</taxon>
    </lineage>
</organism>
<evidence type="ECO:0000256" key="1">
    <source>
        <dbReference type="SAM" id="Phobius"/>
    </source>
</evidence>